<comment type="similarity">
    <text evidence="1">Belongs to the GSP E family.</text>
</comment>
<dbReference type="Gene3D" id="3.40.50.300">
    <property type="entry name" value="P-loop containing nucleotide triphosphate hydrolases"/>
    <property type="match status" value="1"/>
</dbReference>
<protein>
    <submittedName>
        <fullName evidence="3">TadA family conjugal transfer-associated ATPase</fullName>
    </submittedName>
</protein>
<dbReference type="InterPro" id="IPR027417">
    <property type="entry name" value="P-loop_NTPase"/>
</dbReference>
<dbReference type="EMBL" id="JAWNGA010000018">
    <property type="protein sequence ID" value="MDY5133746.1"/>
    <property type="molecule type" value="Genomic_DNA"/>
</dbReference>
<reference evidence="3 4" key="1">
    <citation type="submission" date="2023-10" db="EMBL/GenBank/DDBJ databases">
        <title>Whole Genome based description of the genera Actinobaculum and Actinotignum reveals a complex phylogenetic relationship within the species included in the genus Actinotignum.</title>
        <authorList>
            <person name="Jensen C.S."/>
            <person name="Dargis R."/>
            <person name="Kemp M."/>
            <person name="Christensen J.J."/>
        </authorList>
    </citation>
    <scope>NUCLEOTIDE SEQUENCE [LARGE SCALE GENOMIC DNA]</scope>
    <source>
        <strain evidence="3 4">SLA_B974</strain>
    </source>
</reference>
<comment type="caution">
    <text evidence="3">The sequence shown here is derived from an EMBL/GenBank/DDBJ whole genome shotgun (WGS) entry which is preliminary data.</text>
</comment>
<dbReference type="InterPro" id="IPR022399">
    <property type="entry name" value="TadA-like_ATPase"/>
</dbReference>
<accession>A0ABU5G8T9</accession>
<dbReference type="PANTHER" id="PTHR30486:SF6">
    <property type="entry name" value="TYPE IV PILUS RETRACTATION ATPASE PILT"/>
    <property type="match status" value="1"/>
</dbReference>
<proteinExistence type="inferred from homology"/>
<dbReference type="PANTHER" id="PTHR30486">
    <property type="entry name" value="TWITCHING MOTILITY PROTEIN PILT"/>
    <property type="match status" value="1"/>
</dbReference>
<dbReference type="InterPro" id="IPR001482">
    <property type="entry name" value="T2SS/T4SS_dom"/>
</dbReference>
<gene>
    <name evidence="3" type="ORF">R6G86_08370</name>
</gene>
<dbReference type="Proteomes" id="UP001275049">
    <property type="component" value="Unassembled WGS sequence"/>
</dbReference>
<evidence type="ECO:0000313" key="4">
    <source>
        <dbReference type="Proteomes" id="UP001275049"/>
    </source>
</evidence>
<dbReference type="SUPFAM" id="SSF52540">
    <property type="entry name" value="P-loop containing nucleoside triphosphate hydrolases"/>
    <property type="match status" value="1"/>
</dbReference>
<keyword evidence="4" id="KW-1185">Reference proteome</keyword>
<dbReference type="InterPro" id="IPR050921">
    <property type="entry name" value="T4SS_GSP_E_ATPase"/>
</dbReference>
<feature type="domain" description="Bacterial type II secretion system protein E" evidence="2">
    <location>
        <begin position="116"/>
        <end position="388"/>
    </location>
</feature>
<sequence length="443" mass="47703">MRTTRNSTMSKETDKLGAAKVFANPGRHMPSTTSSPVAHYMPDVSTVAHYMPDVSTVQHRDEGSQSKVADIRRHLAQGKNYAEVISQIQPFAVGAKKLLGYANDIENIAGGLGAQLHKLVNSPDVTDILINGTRGVWVDRGNGVIVDEELSAHVAREEDIRALAVRLAAQAGARLDDASPIADATFGDGIRLHAVLAPLAEEGTCISLRIHRPVGYTLDELAERGSFNADIAHVLRGFIHQKANVLISGATGSGKTTLLSALLSEVPAHERILVIEEATELRPRHPHILHLRPRQANVQGSGEINLSDIVRAAMRMRPDRIILGECRGTEIRDVLSALNTGHQGSWGTVHANSAHDVPNRLVALGALAGMSENMVRAQACSAFDAVIHVARHGQKRYIAQISLVESDGEKLRCVPALEVNASGESAIYPGWETIHSRWAGGVQ</sequence>
<organism evidence="3 4">
    <name type="scientific">Actinotignum urinale</name>
    <dbReference type="NCBI Taxonomy" id="190146"/>
    <lineage>
        <taxon>Bacteria</taxon>
        <taxon>Bacillati</taxon>
        <taxon>Actinomycetota</taxon>
        <taxon>Actinomycetes</taxon>
        <taxon>Actinomycetales</taxon>
        <taxon>Actinomycetaceae</taxon>
        <taxon>Actinotignum</taxon>
    </lineage>
</organism>
<evidence type="ECO:0000313" key="3">
    <source>
        <dbReference type="EMBL" id="MDY5133746.1"/>
    </source>
</evidence>
<name>A0ABU5G8T9_9ACTO</name>
<dbReference type="NCBIfam" id="TIGR03819">
    <property type="entry name" value="heli_sec_ATPase"/>
    <property type="match status" value="1"/>
</dbReference>
<evidence type="ECO:0000256" key="1">
    <source>
        <dbReference type="ARBA" id="ARBA00006611"/>
    </source>
</evidence>
<dbReference type="Pfam" id="PF00437">
    <property type="entry name" value="T2SSE"/>
    <property type="match status" value="1"/>
</dbReference>
<evidence type="ECO:0000259" key="2">
    <source>
        <dbReference type="Pfam" id="PF00437"/>
    </source>
</evidence>
<dbReference type="CDD" id="cd01130">
    <property type="entry name" value="VirB11-like_ATPase"/>
    <property type="match status" value="1"/>
</dbReference>
<dbReference type="Gene3D" id="3.30.450.370">
    <property type="match status" value="1"/>
</dbReference>